<feature type="domain" description="Nucleoside phosphorylase" evidence="2">
    <location>
        <begin position="10"/>
        <end position="250"/>
    </location>
</feature>
<dbReference type="GO" id="GO:0009116">
    <property type="term" value="P:nucleoside metabolic process"/>
    <property type="evidence" value="ECO:0007669"/>
    <property type="project" value="InterPro"/>
</dbReference>
<evidence type="ECO:0000259" key="2">
    <source>
        <dbReference type="Pfam" id="PF01048"/>
    </source>
</evidence>
<evidence type="ECO:0000256" key="1">
    <source>
        <dbReference type="SAM" id="MobiDB-lite"/>
    </source>
</evidence>
<dbReference type="Proteomes" id="UP000475325">
    <property type="component" value="Unassembled WGS sequence"/>
</dbReference>
<dbReference type="InterPro" id="IPR053137">
    <property type="entry name" value="NLR-like"/>
</dbReference>
<dbReference type="SUPFAM" id="SSF53167">
    <property type="entry name" value="Purine and uridine phosphorylases"/>
    <property type="match status" value="1"/>
</dbReference>
<dbReference type="InterPro" id="IPR000845">
    <property type="entry name" value="Nucleoside_phosphorylase_d"/>
</dbReference>
<dbReference type="PANTHER" id="PTHR46082:SF6">
    <property type="entry name" value="AAA+ ATPASE DOMAIN-CONTAINING PROTEIN-RELATED"/>
    <property type="match status" value="1"/>
</dbReference>
<feature type="compositionally biased region" description="Polar residues" evidence="1">
    <location>
        <begin position="286"/>
        <end position="311"/>
    </location>
</feature>
<sequence>MPPNEFERYTILIVCPLGLEAAAMKRFFDEEYKMHAMSRDDVNVYTLGKIGKHFVAMATPSDTGLTSAATLATDAWRTFKKLRFTLLVGVAAGIPLRDRGIELGDVVVGKRICQYDWKRELGNGKYELIGHLNNPPATLSQIAKRAPEEEAHIFVTNLLRKKLDTEEFKRPTIHYGVIASGNSLVRDASFRDQILEKERDALCIEMEGAGLTNKHHCLAIRGISDFGDEHKDDIWQRRAARAAAAVATYILSECPPFDDDPPREEQWWWAPQSSNAQQIDMPLQPHAQSRQPTNASHSQFDFYEQSPQPSSRAGYGTRTPSRAIPYQGSHNPFPHPQPQQRLPVESGLELDAQPHFFENNPFKQTHQLVSIWSQNSSSYPAMSELSDWDSSNPGIKESIEESLEAAKSYIQSLEQYDSPNEFRSLIMAAIKNANTHIAKASSELSLIPEELNNTRLNELAGHTKILSAVAIFAELNLMWYDRKENTETFGQKFRTCHKHFEDGQRLVGRHRTANASDGDYKRIANQLAKYLKDREWAVEATKKWLD</sequence>
<dbReference type="Pfam" id="PF01048">
    <property type="entry name" value="PNP_UDP_1"/>
    <property type="match status" value="1"/>
</dbReference>
<organism evidence="3 4">
    <name type="scientific">Orbilia oligospora</name>
    <name type="common">Nematode-trapping fungus</name>
    <name type="synonym">Arthrobotrys oligospora</name>
    <dbReference type="NCBI Taxonomy" id="2813651"/>
    <lineage>
        <taxon>Eukaryota</taxon>
        <taxon>Fungi</taxon>
        <taxon>Dikarya</taxon>
        <taxon>Ascomycota</taxon>
        <taxon>Pezizomycotina</taxon>
        <taxon>Orbiliomycetes</taxon>
        <taxon>Orbiliales</taxon>
        <taxon>Orbiliaceae</taxon>
        <taxon>Orbilia</taxon>
    </lineage>
</organism>
<dbReference type="Gene3D" id="3.40.50.1580">
    <property type="entry name" value="Nucleoside phosphorylase domain"/>
    <property type="match status" value="1"/>
</dbReference>
<reference evidence="3 4" key="1">
    <citation type="submission" date="2019-06" db="EMBL/GenBank/DDBJ databases">
        <authorList>
            <person name="Palmer J.M."/>
        </authorList>
    </citation>
    <scope>NUCLEOTIDE SEQUENCE [LARGE SCALE GENOMIC DNA]</scope>
    <source>
        <strain evidence="3 4">TWF102</strain>
    </source>
</reference>
<dbReference type="EMBL" id="WIQW01000148">
    <property type="protein sequence ID" value="KAF3079740.1"/>
    <property type="molecule type" value="Genomic_DNA"/>
</dbReference>
<gene>
    <name evidence="3" type="ORF">TWF102_002602</name>
</gene>
<evidence type="ECO:0000313" key="4">
    <source>
        <dbReference type="Proteomes" id="UP000475325"/>
    </source>
</evidence>
<evidence type="ECO:0000313" key="3">
    <source>
        <dbReference type="EMBL" id="KAF3079740.1"/>
    </source>
</evidence>
<dbReference type="GO" id="GO:0003824">
    <property type="term" value="F:catalytic activity"/>
    <property type="evidence" value="ECO:0007669"/>
    <property type="project" value="InterPro"/>
</dbReference>
<accession>A0A7C8JAA8</accession>
<dbReference type="PANTHER" id="PTHR46082">
    <property type="entry name" value="ATP/GTP-BINDING PROTEIN-RELATED"/>
    <property type="match status" value="1"/>
</dbReference>
<dbReference type="AlphaFoldDB" id="A0A7C8JAA8"/>
<name>A0A7C8JAA8_ORBOL</name>
<comment type="caution">
    <text evidence="3">The sequence shown here is derived from an EMBL/GenBank/DDBJ whole genome shotgun (WGS) entry which is preliminary data.</text>
</comment>
<feature type="region of interest" description="Disordered" evidence="1">
    <location>
        <begin position="284"/>
        <end position="341"/>
    </location>
</feature>
<dbReference type="InterPro" id="IPR035994">
    <property type="entry name" value="Nucleoside_phosphorylase_sf"/>
</dbReference>
<proteinExistence type="predicted"/>
<protein>
    <recommendedName>
        <fullName evidence="2">Nucleoside phosphorylase domain-containing protein</fullName>
    </recommendedName>
</protein>